<organism evidence="15">
    <name type="scientific">marine sediment metagenome</name>
    <dbReference type="NCBI Taxonomy" id="412755"/>
    <lineage>
        <taxon>unclassified sequences</taxon>
        <taxon>metagenomes</taxon>
        <taxon>ecological metagenomes</taxon>
    </lineage>
</organism>
<dbReference type="PANTHER" id="PTHR35864:SF1">
    <property type="entry name" value="ZINC METALLOPROTEASE YWHC-RELATED"/>
    <property type="match status" value="1"/>
</dbReference>
<feature type="transmembrane region" description="Helical" evidence="13">
    <location>
        <begin position="185"/>
        <end position="202"/>
    </location>
</feature>
<reference evidence="15" key="1">
    <citation type="journal article" date="2014" name="Front. Microbiol.">
        <title>High frequency of phylogenetically diverse reductive dehalogenase-homologous genes in deep subseafloor sedimentary metagenomes.</title>
        <authorList>
            <person name="Kawai M."/>
            <person name="Futagami T."/>
            <person name="Toyoda A."/>
            <person name="Takaki Y."/>
            <person name="Nishi S."/>
            <person name="Hori S."/>
            <person name="Arai W."/>
            <person name="Tsubouchi T."/>
            <person name="Morono Y."/>
            <person name="Uchiyama I."/>
            <person name="Ito T."/>
            <person name="Fujiyama A."/>
            <person name="Inagaki F."/>
            <person name="Takami H."/>
        </authorList>
    </citation>
    <scope>NUCLEOTIDE SEQUENCE</scope>
    <source>
        <strain evidence="15">Expedition CK06-06</strain>
    </source>
</reference>
<dbReference type="AlphaFoldDB" id="X1KSS6"/>
<dbReference type="InterPro" id="IPR052348">
    <property type="entry name" value="Metallopeptidase_M50B"/>
</dbReference>
<proteinExistence type="inferred from homology"/>
<evidence type="ECO:0000256" key="1">
    <source>
        <dbReference type="ARBA" id="ARBA00001947"/>
    </source>
</evidence>
<feature type="domain" description="Peptidase M50" evidence="14">
    <location>
        <begin position="18"/>
        <end position="200"/>
    </location>
</feature>
<feature type="transmembrane region" description="Helical" evidence="13">
    <location>
        <begin position="99"/>
        <end position="125"/>
    </location>
</feature>
<keyword evidence="11" id="KW-0482">Metalloprotease</keyword>
<keyword evidence="8" id="KW-0378">Hydrolase</keyword>
<keyword evidence="7" id="KW-0479">Metal-binding</keyword>
<evidence type="ECO:0000256" key="4">
    <source>
        <dbReference type="ARBA" id="ARBA00022475"/>
    </source>
</evidence>
<keyword evidence="4" id="KW-1003">Cell membrane</keyword>
<evidence type="ECO:0000256" key="12">
    <source>
        <dbReference type="ARBA" id="ARBA00023136"/>
    </source>
</evidence>
<dbReference type="InterPro" id="IPR008915">
    <property type="entry name" value="Peptidase_M50"/>
</dbReference>
<comment type="subcellular location">
    <subcellularLocation>
        <location evidence="2">Cell membrane</location>
        <topology evidence="2">Multi-pass membrane protein</topology>
    </subcellularLocation>
</comment>
<evidence type="ECO:0000259" key="14">
    <source>
        <dbReference type="Pfam" id="PF02163"/>
    </source>
</evidence>
<feature type="transmembrane region" description="Helical" evidence="13">
    <location>
        <begin position="59"/>
        <end position="78"/>
    </location>
</feature>
<evidence type="ECO:0000256" key="3">
    <source>
        <dbReference type="ARBA" id="ARBA00007931"/>
    </source>
</evidence>
<name>X1KSS6_9ZZZZ</name>
<protein>
    <recommendedName>
        <fullName evidence="14">Peptidase M50 domain-containing protein</fullName>
    </recommendedName>
</protein>
<evidence type="ECO:0000256" key="5">
    <source>
        <dbReference type="ARBA" id="ARBA00022670"/>
    </source>
</evidence>
<keyword evidence="9" id="KW-0862">Zinc</keyword>
<feature type="non-terminal residue" evidence="15">
    <location>
        <position position="203"/>
    </location>
</feature>
<feature type="transmembrane region" description="Helical" evidence="13">
    <location>
        <begin position="12"/>
        <end position="35"/>
    </location>
</feature>
<evidence type="ECO:0000256" key="13">
    <source>
        <dbReference type="SAM" id="Phobius"/>
    </source>
</evidence>
<feature type="transmembrane region" description="Helical" evidence="13">
    <location>
        <begin position="145"/>
        <end position="164"/>
    </location>
</feature>
<keyword evidence="10 13" id="KW-1133">Transmembrane helix</keyword>
<comment type="similarity">
    <text evidence="3">Belongs to the peptidase M50B family.</text>
</comment>
<evidence type="ECO:0000256" key="7">
    <source>
        <dbReference type="ARBA" id="ARBA00022723"/>
    </source>
</evidence>
<dbReference type="PANTHER" id="PTHR35864">
    <property type="entry name" value="ZINC METALLOPROTEASE MJ0611-RELATED"/>
    <property type="match status" value="1"/>
</dbReference>
<sequence length="203" mass="22938">MNFNLTNWLLRILLIAPGLLLGVIIHEVAHGYIAYKFGDPTPKLMGRLTLDPMAHLDPIYSLLLPLIFVISGSNIIFGMAKPVPINPNNFRDYKKGIRYVSLAGPISNLLLAFIAGSLLGIFVGILNFLIPSLLFKPFFNVIERIFLNTISINLFLAFFNLIPIPPLDGSKVLASFMSYHNMNRFLRLEQYGIFIIFFLIYFA</sequence>
<accession>X1KSS6</accession>
<evidence type="ECO:0000313" key="15">
    <source>
        <dbReference type="EMBL" id="GAH93214.1"/>
    </source>
</evidence>
<dbReference type="EMBL" id="BARV01002538">
    <property type="protein sequence ID" value="GAH93214.1"/>
    <property type="molecule type" value="Genomic_DNA"/>
</dbReference>
<evidence type="ECO:0000256" key="6">
    <source>
        <dbReference type="ARBA" id="ARBA00022692"/>
    </source>
</evidence>
<dbReference type="CDD" id="cd06158">
    <property type="entry name" value="S2P-M50_like_1"/>
    <property type="match status" value="1"/>
</dbReference>
<evidence type="ECO:0000256" key="9">
    <source>
        <dbReference type="ARBA" id="ARBA00022833"/>
    </source>
</evidence>
<dbReference type="GO" id="GO:0046872">
    <property type="term" value="F:metal ion binding"/>
    <property type="evidence" value="ECO:0007669"/>
    <property type="project" value="UniProtKB-KW"/>
</dbReference>
<comment type="caution">
    <text evidence="15">The sequence shown here is derived from an EMBL/GenBank/DDBJ whole genome shotgun (WGS) entry which is preliminary data.</text>
</comment>
<keyword evidence="5" id="KW-0645">Protease</keyword>
<evidence type="ECO:0000256" key="10">
    <source>
        <dbReference type="ARBA" id="ARBA00022989"/>
    </source>
</evidence>
<evidence type="ECO:0000256" key="8">
    <source>
        <dbReference type="ARBA" id="ARBA00022801"/>
    </source>
</evidence>
<keyword evidence="6 13" id="KW-0812">Transmembrane</keyword>
<comment type="cofactor">
    <cofactor evidence="1">
        <name>Zn(2+)</name>
        <dbReference type="ChEBI" id="CHEBI:29105"/>
    </cofactor>
</comment>
<dbReference type="Pfam" id="PF02163">
    <property type="entry name" value="Peptidase_M50"/>
    <property type="match status" value="1"/>
</dbReference>
<dbReference type="GO" id="GO:0008237">
    <property type="term" value="F:metallopeptidase activity"/>
    <property type="evidence" value="ECO:0007669"/>
    <property type="project" value="UniProtKB-KW"/>
</dbReference>
<dbReference type="GO" id="GO:0005886">
    <property type="term" value="C:plasma membrane"/>
    <property type="evidence" value="ECO:0007669"/>
    <property type="project" value="UniProtKB-SubCell"/>
</dbReference>
<keyword evidence="12 13" id="KW-0472">Membrane</keyword>
<dbReference type="InterPro" id="IPR044537">
    <property type="entry name" value="Rip2-like"/>
</dbReference>
<dbReference type="GO" id="GO:0006508">
    <property type="term" value="P:proteolysis"/>
    <property type="evidence" value="ECO:0007669"/>
    <property type="project" value="UniProtKB-KW"/>
</dbReference>
<evidence type="ECO:0000256" key="11">
    <source>
        <dbReference type="ARBA" id="ARBA00023049"/>
    </source>
</evidence>
<gene>
    <name evidence="15" type="ORF">S06H3_06506</name>
</gene>
<evidence type="ECO:0000256" key="2">
    <source>
        <dbReference type="ARBA" id="ARBA00004651"/>
    </source>
</evidence>